<dbReference type="EMBL" id="JAEHHL010000008">
    <property type="protein sequence ID" value="MBK0400407.1"/>
    <property type="molecule type" value="Genomic_DNA"/>
</dbReference>
<dbReference type="Pfam" id="PF00994">
    <property type="entry name" value="MoCF_biosynth"/>
    <property type="match status" value="1"/>
</dbReference>
<dbReference type="Proteomes" id="UP000655420">
    <property type="component" value="Unassembled WGS sequence"/>
</dbReference>
<sequence length="255" mass="26819">MSQPTAAMLVIGDEILSGRTRDANAHLLAQKMTGIGIRLVEIRVVPDVRETIVAAVRELSARVTYLFTSGGIGPTHDDITADAVAEAFGAAIGVRDDARAILESYYKPGELNEARLRMARIPDGARLIDNPLSHAPGFVIGNCHVMAGVPAIFAVMLEGILPGLAGGPPILSHSFRVMMPEGELAGPLGTVAAAHPQVSIGCYPFFRLTAGATLILRGTDPEALARAADDMRAMLAARTDHIEETPPGAVTENAE</sequence>
<protein>
    <submittedName>
        <fullName evidence="2">Competence/damage-inducible protein A</fullName>
    </submittedName>
</protein>
<gene>
    <name evidence="2" type="ORF">H0I76_14495</name>
</gene>
<keyword evidence="3" id="KW-1185">Reference proteome</keyword>
<dbReference type="SUPFAM" id="SSF53218">
    <property type="entry name" value="Molybdenum cofactor biosynthesis proteins"/>
    <property type="match status" value="1"/>
</dbReference>
<dbReference type="CDD" id="cd00885">
    <property type="entry name" value="cinA"/>
    <property type="match status" value="1"/>
</dbReference>
<organism evidence="2 3">
    <name type="scientific">Thermohalobaculum xanthum</name>
    <dbReference type="NCBI Taxonomy" id="2753746"/>
    <lineage>
        <taxon>Bacteria</taxon>
        <taxon>Pseudomonadati</taxon>
        <taxon>Pseudomonadota</taxon>
        <taxon>Alphaproteobacteria</taxon>
        <taxon>Rhodobacterales</taxon>
        <taxon>Paracoccaceae</taxon>
        <taxon>Thermohalobaculum</taxon>
    </lineage>
</organism>
<evidence type="ECO:0000313" key="3">
    <source>
        <dbReference type="Proteomes" id="UP000655420"/>
    </source>
</evidence>
<evidence type="ECO:0000313" key="2">
    <source>
        <dbReference type="EMBL" id="MBK0400407.1"/>
    </source>
</evidence>
<dbReference type="Gene3D" id="3.40.980.10">
    <property type="entry name" value="MoaB/Mog-like domain"/>
    <property type="match status" value="1"/>
</dbReference>
<dbReference type="AlphaFoldDB" id="A0A8J7SGW1"/>
<name>A0A8J7SGW1_9RHOB</name>
<dbReference type="InterPro" id="IPR036425">
    <property type="entry name" value="MoaB/Mog-like_dom_sf"/>
</dbReference>
<dbReference type="InterPro" id="IPR001453">
    <property type="entry name" value="MoaB/Mog_dom"/>
</dbReference>
<accession>A0A8J7SGW1</accession>
<dbReference type="PANTHER" id="PTHR13939:SF0">
    <property type="entry name" value="NMN AMIDOHYDROLASE-LIKE PROTEIN YFAY"/>
    <property type="match status" value="1"/>
</dbReference>
<dbReference type="SMART" id="SM00852">
    <property type="entry name" value="MoCF_biosynth"/>
    <property type="match status" value="1"/>
</dbReference>
<dbReference type="RefSeq" id="WP_200611165.1">
    <property type="nucleotide sequence ID" value="NZ_JAEHHL010000008.1"/>
</dbReference>
<dbReference type="PANTHER" id="PTHR13939">
    <property type="entry name" value="NICOTINAMIDE-NUCLEOTIDE AMIDOHYDROLASE PNCC"/>
    <property type="match status" value="1"/>
</dbReference>
<comment type="caution">
    <text evidence="2">The sequence shown here is derived from an EMBL/GenBank/DDBJ whole genome shotgun (WGS) entry which is preliminary data.</text>
</comment>
<evidence type="ECO:0000259" key="1">
    <source>
        <dbReference type="SMART" id="SM00852"/>
    </source>
</evidence>
<proteinExistence type="predicted"/>
<dbReference type="Pfam" id="PF24102">
    <property type="entry name" value="FLAD1_M"/>
    <property type="match status" value="1"/>
</dbReference>
<reference evidence="2" key="1">
    <citation type="submission" date="2020-12" db="EMBL/GenBank/DDBJ databases">
        <title>Bacterial taxonomy.</title>
        <authorList>
            <person name="Pan X."/>
        </authorList>
    </citation>
    <scope>NUCLEOTIDE SEQUENCE</scope>
    <source>
        <strain evidence="2">M0105</strain>
    </source>
</reference>
<dbReference type="InterPro" id="IPR056596">
    <property type="entry name" value="FLAD1_M"/>
</dbReference>
<feature type="domain" description="MoaB/Mog" evidence="1">
    <location>
        <begin position="7"/>
        <end position="168"/>
    </location>
</feature>
<dbReference type="InterPro" id="IPR050101">
    <property type="entry name" value="CinA"/>
</dbReference>